<dbReference type="InterPro" id="IPR036249">
    <property type="entry name" value="Thioredoxin-like_sf"/>
</dbReference>
<gene>
    <name evidence="4" type="ORF">DLJ53_21375</name>
</gene>
<dbReference type="SFLD" id="SFLDS00019">
    <property type="entry name" value="Glutathione_Transferase_(cytos"/>
    <property type="match status" value="1"/>
</dbReference>
<evidence type="ECO:0000259" key="2">
    <source>
        <dbReference type="PROSITE" id="PS50404"/>
    </source>
</evidence>
<organism evidence="4 5">
    <name type="scientific">Acuticoccus sediminis</name>
    <dbReference type="NCBI Taxonomy" id="2184697"/>
    <lineage>
        <taxon>Bacteria</taxon>
        <taxon>Pseudomonadati</taxon>
        <taxon>Pseudomonadota</taxon>
        <taxon>Alphaproteobacteria</taxon>
        <taxon>Hyphomicrobiales</taxon>
        <taxon>Amorphaceae</taxon>
        <taxon>Acuticoccus</taxon>
    </lineage>
</organism>
<dbReference type="PROSITE" id="PS50404">
    <property type="entry name" value="GST_NTER"/>
    <property type="match status" value="1"/>
</dbReference>
<dbReference type="Pfam" id="PF13409">
    <property type="entry name" value="GST_N_2"/>
    <property type="match status" value="1"/>
</dbReference>
<evidence type="ECO:0000313" key="4">
    <source>
        <dbReference type="EMBL" id="RAI00255.1"/>
    </source>
</evidence>
<protein>
    <submittedName>
        <fullName evidence="4">Glutathione S-transferase</fullName>
    </submittedName>
</protein>
<comment type="subunit">
    <text evidence="1">Homodimer.</text>
</comment>
<keyword evidence="5" id="KW-1185">Reference proteome</keyword>
<dbReference type="InterPro" id="IPR040079">
    <property type="entry name" value="Glutathione_S-Trfase"/>
</dbReference>
<evidence type="ECO:0000256" key="1">
    <source>
        <dbReference type="ARBA" id="ARBA00011738"/>
    </source>
</evidence>
<dbReference type="InterPro" id="IPR004045">
    <property type="entry name" value="Glutathione_S-Trfase_N"/>
</dbReference>
<dbReference type="AlphaFoldDB" id="A0A8B2NKW9"/>
<dbReference type="PROSITE" id="PS50405">
    <property type="entry name" value="GST_CTER"/>
    <property type="match status" value="1"/>
</dbReference>
<dbReference type="CDD" id="cd03205">
    <property type="entry name" value="GST_C_6"/>
    <property type="match status" value="1"/>
</dbReference>
<dbReference type="SUPFAM" id="SSF52833">
    <property type="entry name" value="Thioredoxin-like"/>
    <property type="match status" value="1"/>
</dbReference>
<feature type="domain" description="GST N-terminal" evidence="2">
    <location>
        <begin position="1"/>
        <end position="82"/>
    </location>
</feature>
<evidence type="ECO:0000313" key="5">
    <source>
        <dbReference type="Proteomes" id="UP000249590"/>
    </source>
</evidence>
<keyword evidence="4" id="KW-0808">Transferase</keyword>
<dbReference type="EMBL" id="QHHQ01000004">
    <property type="protein sequence ID" value="RAI00255.1"/>
    <property type="molecule type" value="Genomic_DNA"/>
</dbReference>
<dbReference type="PANTHER" id="PTHR43969:SF9">
    <property type="entry name" value="GLUTATHIONE S TRANSFERASE D10, ISOFORM A-RELATED"/>
    <property type="match status" value="1"/>
</dbReference>
<dbReference type="PANTHER" id="PTHR43969">
    <property type="entry name" value="GLUTATHIONE S TRANSFERASE D10, ISOFORM A-RELATED"/>
    <property type="match status" value="1"/>
</dbReference>
<feature type="domain" description="GST C-terminal" evidence="3">
    <location>
        <begin position="82"/>
        <end position="202"/>
    </location>
</feature>
<dbReference type="SUPFAM" id="SSF47616">
    <property type="entry name" value="GST C-terminal domain-like"/>
    <property type="match status" value="1"/>
</dbReference>
<dbReference type="Gene3D" id="1.20.1050.10">
    <property type="match status" value="1"/>
</dbReference>
<evidence type="ECO:0000259" key="3">
    <source>
        <dbReference type="PROSITE" id="PS50405"/>
    </source>
</evidence>
<dbReference type="Proteomes" id="UP000249590">
    <property type="component" value="Unassembled WGS sequence"/>
</dbReference>
<accession>A0A8B2NKW9</accession>
<dbReference type="Pfam" id="PF13410">
    <property type="entry name" value="GST_C_2"/>
    <property type="match status" value="1"/>
</dbReference>
<dbReference type="RefSeq" id="WP_111348971.1">
    <property type="nucleotide sequence ID" value="NZ_JAIWKD010000016.1"/>
</dbReference>
<dbReference type="GO" id="GO:0006749">
    <property type="term" value="P:glutathione metabolic process"/>
    <property type="evidence" value="ECO:0007669"/>
    <property type="project" value="TreeGrafter"/>
</dbReference>
<reference evidence="4 5" key="1">
    <citation type="submission" date="2018-05" db="EMBL/GenBank/DDBJ databases">
        <title>Acuticoccus sediminis sp. nov., isolated from deep-sea sediment of Indian Ocean.</title>
        <authorList>
            <person name="Liu X."/>
            <person name="Lai Q."/>
            <person name="Du Y."/>
            <person name="Sun F."/>
            <person name="Zhang X."/>
            <person name="Wang S."/>
            <person name="Shao Z."/>
        </authorList>
    </citation>
    <scope>NUCLEOTIDE SEQUENCE [LARGE SCALE GENOMIC DNA]</scope>
    <source>
        <strain evidence="4 5">PTG4-2</strain>
    </source>
</reference>
<dbReference type="InterPro" id="IPR010987">
    <property type="entry name" value="Glutathione-S-Trfase_C-like"/>
</dbReference>
<name>A0A8B2NKW9_9HYPH</name>
<sequence>MQLYSVVNSPFGRTVTIVADELGLTEDIEVVPTSVKPTAPNVEFQAVNPLRKIPALKTEDGLVIVDSPVIVEYLCARVGDTRMLGRGKPDEWLIRTQYAMARGAAEAAVAARYETFARPQEKQWDAWLADLLDKVGATLSIFEAAPPAGGGSLTVADISLAVLLGYLDFRFDDLNWRASYPALAEWLKPIEARPSFTATKPS</sequence>
<dbReference type="Gene3D" id="3.40.30.10">
    <property type="entry name" value="Glutaredoxin"/>
    <property type="match status" value="1"/>
</dbReference>
<dbReference type="InterPro" id="IPR036282">
    <property type="entry name" value="Glutathione-S-Trfase_C_sf"/>
</dbReference>
<comment type="caution">
    <text evidence="4">The sequence shown here is derived from an EMBL/GenBank/DDBJ whole genome shotgun (WGS) entry which is preliminary data.</text>
</comment>
<dbReference type="OrthoDB" id="9795329at2"/>
<dbReference type="GO" id="GO:0004364">
    <property type="term" value="F:glutathione transferase activity"/>
    <property type="evidence" value="ECO:0007669"/>
    <property type="project" value="TreeGrafter"/>
</dbReference>
<proteinExistence type="predicted"/>